<feature type="non-terminal residue" evidence="1">
    <location>
        <position position="145"/>
    </location>
</feature>
<reference evidence="1" key="1">
    <citation type="journal article" date="2015" name="Nature">
        <title>Complex archaea that bridge the gap between prokaryotes and eukaryotes.</title>
        <authorList>
            <person name="Spang A."/>
            <person name="Saw J.H."/>
            <person name="Jorgensen S.L."/>
            <person name="Zaremba-Niedzwiedzka K."/>
            <person name="Martijn J."/>
            <person name="Lind A.E."/>
            <person name="van Eijk R."/>
            <person name="Schleper C."/>
            <person name="Guy L."/>
            <person name="Ettema T.J."/>
        </authorList>
    </citation>
    <scope>NUCLEOTIDE SEQUENCE</scope>
</reference>
<proteinExistence type="predicted"/>
<sequence length="145" mass="15805">MPKGDIGSVIETKDIVSNNFHTTYNCIKLADGFYMMGYKDNDSDGHVVTFGITESTGDITGTIDDWEFANGDTTNSVKIIKISGTMYAVVYSRSQAADRIDVRTFTVSDVGVITQSFIEALILPVTNDEPQFGSDIIHISGDVYA</sequence>
<dbReference type="EMBL" id="LAZR01068826">
    <property type="protein sequence ID" value="KKK48915.1"/>
    <property type="molecule type" value="Genomic_DNA"/>
</dbReference>
<organism evidence="1">
    <name type="scientific">marine sediment metagenome</name>
    <dbReference type="NCBI Taxonomy" id="412755"/>
    <lineage>
        <taxon>unclassified sequences</taxon>
        <taxon>metagenomes</taxon>
        <taxon>ecological metagenomes</taxon>
    </lineage>
</organism>
<evidence type="ECO:0000313" key="1">
    <source>
        <dbReference type="EMBL" id="KKK48915.1"/>
    </source>
</evidence>
<name>A0A0F8WL27_9ZZZZ</name>
<dbReference type="AlphaFoldDB" id="A0A0F8WL27"/>
<comment type="caution">
    <text evidence="1">The sequence shown here is derived from an EMBL/GenBank/DDBJ whole genome shotgun (WGS) entry which is preliminary data.</text>
</comment>
<accession>A0A0F8WL27</accession>
<protein>
    <submittedName>
        <fullName evidence="1">Uncharacterized protein</fullName>
    </submittedName>
</protein>
<gene>
    <name evidence="1" type="ORF">LCGC14_3140320</name>
</gene>